<reference evidence="2 3" key="1">
    <citation type="submission" date="2022-06" db="EMBL/GenBank/DDBJ databases">
        <title>Isolation of gut microbiota from human fecal samples.</title>
        <authorList>
            <person name="Pamer E.G."/>
            <person name="Barat B."/>
            <person name="Waligurski E."/>
            <person name="Medina S."/>
            <person name="Paddock L."/>
            <person name="Mostad J."/>
        </authorList>
    </citation>
    <scope>NUCLEOTIDE SEQUENCE [LARGE SCALE GENOMIC DNA]</scope>
    <source>
        <strain evidence="2 3">SL.3.17</strain>
    </source>
</reference>
<proteinExistence type="predicted"/>
<keyword evidence="1" id="KW-1133">Transmembrane helix</keyword>
<organism evidence="2 3">
    <name type="scientific">Anaerovorax odorimutans</name>
    <dbReference type="NCBI Taxonomy" id="109327"/>
    <lineage>
        <taxon>Bacteria</taxon>
        <taxon>Bacillati</taxon>
        <taxon>Bacillota</taxon>
        <taxon>Clostridia</taxon>
        <taxon>Peptostreptococcales</taxon>
        <taxon>Anaerovoracaceae</taxon>
        <taxon>Anaerovorax</taxon>
    </lineage>
</organism>
<dbReference type="RefSeq" id="WP_256132095.1">
    <property type="nucleotide sequence ID" value="NZ_JANFXK010000009.1"/>
</dbReference>
<accession>A0ABT1RNZ1</accession>
<name>A0ABT1RNZ1_9FIRM</name>
<comment type="caution">
    <text evidence="2">The sequence shown here is derived from an EMBL/GenBank/DDBJ whole genome shotgun (WGS) entry which is preliminary data.</text>
</comment>
<evidence type="ECO:0008006" key="4">
    <source>
        <dbReference type="Google" id="ProtNLM"/>
    </source>
</evidence>
<protein>
    <recommendedName>
        <fullName evidence="4">DUF3784 domain-containing protein</fullName>
    </recommendedName>
</protein>
<feature type="transmembrane region" description="Helical" evidence="1">
    <location>
        <begin position="48"/>
        <end position="69"/>
    </location>
</feature>
<keyword evidence="1" id="KW-0812">Transmembrane</keyword>
<keyword evidence="3" id="KW-1185">Reference proteome</keyword>
<dbReference type="Proteomes" id="UP001524502">
    <property type="component" value="Unassembled WGS sequence"/>
</dbReference>
<evidence type="ECO:0000313" key="2">
    <source>
        <dbReference type="EMBL" id="MCQ4636902.1"/>
    </source>
</evidence>
<keyword evidence="1" id="KW-0472">Membrane</keyword>
<feature type="transmembrane region" description="Helical" evidence="1">
    <location>
        <begin position="6"/>
        <end position="27"/>
    </location>
</feature>
<evidence type="ECO:0000256" key="1">
    <source>
        <dbReference type="SAM" id="Phobius"/>
    </source>
</evidence>
<dbReference type="EMBL" id="JANFXK010000009">
    <property type="protein sequence ID" value="MCQ4636902.1"/>
    <property type="molecule type" value="Genomic_DNA"/>
</dbReference>
<gene>
    <name evidence="2" type="ORF">NE619_09175</name>
</gene>
<evidence type="ECO:0000313" key="3">
    <source>
        <dbReference type="Proteomes" id="UP001524502"/>
    </source>
</evidence>
<sequence length="140" mass="15289">MNPQILVIIFACILSCLVSALTVRAFLQGKKLLDAEKESEYAELFRKVKRINIAGVAAMCGAFIAAAAVSETSVLATLAMLLLVVLMILIPKIIIQSIWRCPHCGNGLELGSNRGINVKLIDQCPSCKEVLCRAMYEENH</sequence>
<feature type="transmembrane region" description="Helical" evidence="1">
    <location>
        <begin position="75"/>
        <end position="95"/>
    </location>
</feature>